<protein>
    <recommendedName>
        <fullName evidence="2">DNA polymerase delta/zeta catalytic subunit N-terminal domain-containing protein</fullName>
    </recommendedName>
</protein>
<evidence type="ECO:0000256" key="1">
    <source>
        <dbReference type="ARBA" id="ARBA00049244"/>
    </source>
</evidence>
<reference evidence="3" key="2">
    <citation type="journal article" date="2020" name="Nat. Commun.">
        <title>Large-scale genome sequencing of mycorrhizal fungi provides insights into the early evolution of symbiotic traits.</title>
        <authorList>
            <person name="Miyauchi S."/>
            <person name="Kiss E."/>
            <person name="Kuo A."/>
            <person name="Drula E."/>
            <person name="Kohler A."/>
            <person name="Sanchez-Garcia M."/>
            <person name="Morin E."/>
            <person name="Andreopoulos B."/>
            <person name="Barry K.W."/>
            <person name="Bonito G."/>
            <person name="Buee M."/>
            <person name="Carver A."/>
            <person name="Chen C."/>
            <person name="Cichocki N."/>
            <person name="Clum A."/>
            <person name="Culley D."/>
            <person name="Crous P.W."/>
            <person name="Fauchery L."/>
            <person name="Girlanda M."/>
            <person name="Hayes R.D."/>
            <person name="Keri Z."/>
            <person name="LaButti K."/>
            <person name="Lipzen A."/>
            <person name="Lombard V."/>
            <person name="Magnuson J."/>
            <person name="Maillard F."/>
            <person name="Murat C."/>
            <person name="Nolan M."/>
            <person name="Ohm R.A."/>
            <person name="Pangilinan J."/>
            <person name="Pereira M.F."/>
            <person name="Perotto S."/>
            <person name="Peter M."/>
            <person name="Pfister S."/>
            <person name="Riley R."/>
            <person name="Sitrit Y."/>
            <person name="Stielow J.B."/>
            <person name="Szollosi G."/>
            <person name="Zifcakova L."/>
            <person name="Stursova M."/>
            <person name="Spatafora J.W."/>
            <person name="Tedersoo L."/>
            <person name="Vaario L.M."/>
            <person name="Yamada A."/>
            <person name="Yan M."/>
            <person name="Wang P."/>
            <person name="Xu J."/>
            <person name="Bruns T."/>
            <person name="Baldrian P."/>
            <person name="Vilgalys R."/>
            <person name="Dunand C."/>
            <person name="Henrissat B."/>
            <person name="Grigoriev I.V."/>
            <person name="Hibbett D."/>
            <person name="Nagy L.G."/>
            <person name="Martin F.M."/>
        </authorList>
    </citation>
    <scope>NUCLEOTIDE SEQUENCE</scope>
    <source>
        <strain evidence="3">BED1</strain>
    </source>
</reference>
<dbReference type="PANTHER" id="PTHR45812:SF1">
    <property type="entry name" value="DNA POLYMERASE ZETA CATALYTIC SUBUNIT"/>
    <property type="match status" value="1"/>
</dbReference>
<dbReference type="SUPFAM" id="SSF53098">
    <property type="entry name" value="Ribonuclease H-like"/>
    <property type="match status" value="1"/>
</dbReference>
<organism evidence="3 4">
    <name type="scientific">Boletus edulis BED1</name>
    <dbReference type="NCBI Taxonomy" id="1328754"/>
    <lineage>
        <taxon>Eukaryota</taxon>
        <taxon>Fungi</taxon>
        <taxon>Dikarya</taxon>
        <taxon>Basidiomycota</taxon>
        <taxon>Agaricomycotina</taxon>
        <taxon>Agaricomycetes</taxon>
        <taxon>Agaricomycetidae</taxon>
        <taxon>Boletales</taxon>
        <taxon>Boletineae</taxon>
        <taxon>Boletaceae</taxon>
        <taxon>Boletoideae</taxon>
        <taxon>Boletus</taxon>
    </lineage>
</organism>
<dbReference type="Proteomes" id="UP001194468">
    <property type="component" value="Unassembled WGS sequence"/>
</dbReference>
<dbReference type="InterPro" id="IPR012337">
    <property type="entry name" value="RNaseH-like_sf"/>
</dbReference>
<name>A0AAD4G7G1_BOLED</name>
<feature type="domain" description="DNA polymerase delta/zeta catalytic subunit N-terminal" evidence="2">
    <location>
        <begin position="110"/>
        <end position="173"/>
    </location>
</feature>
<dbReference type="GO" id="GO:0000724">
    <property type="term" value="P:double-strand break repair via homologous recombination"/>
    <property type="evidence" value="ECO:0007669"/>
    <property type="project" value="TreeGrafter"/>
</dbReference>
<dbReference type="EMBL" id="WHUW01000118">
    <property type="protein sequence ID" value="KAF8423162.1"/>
    <property type="molecule type" value="Genomic_DNA"/>
</dbReference>
<dbReference type="PANTHER" id="PTHR45812">
    <property type="entry name" value="DNA POLYMERASE ZETA CATALYTIC SUBUNIT"/>
    <property type="match status" value="1"/>
</dbReference>
<dbReference type="InterPro" id="IPR056435">
    <property type="entry name" value="DPOD/Z_N"/>
</dbReference>
<dbReference type="GO" id="GO:0003887">
    <property type="term" value="F:DNA-directed DNA polymerase activity"/>
    <property type="evidence" value="ECO:0007669"/>
    <property type="project" value="UniProtKB-EC"/>
</dbReference>
<dbReference type="Pfam" id="PF24055">
    <property type="entry name" value="POL3_N"/>
    <property type="match status" value="1"/>
</dbReference>
<dbReference type="GO" id="GO:0042276">
    <property type="term" value="P:error-prone translesion synthesis"/>
    <property type="evidence" value="ECO:0007669"/>
    <property type="project" value="TreeGrafter"/>
</dbReference>
<dbReference type="GO" id="GO:0005634">
    <property type="term" value="C:nucleus"/>
    <property type="evidence" value="ECO:0007669"/>
    <property type="project" value="TreeGrafter"/>
</dbReference>
<dbReference type="Gene3D" id="3.30.342.10">
    <property type="entry name" value="DNA Polymerase, chain B, domain 1"/>
    <property type="match status" value="1"/>
</dbReference>
<evidence type="ECO:0000313" key="3">
    <source>
        <dbReference type="EMBL" id="KAF8423162.1"/>
    </source>
</evidence>
<evidence type="ECO:0000259" key="2">
    <source>
        <dbReference type="Pfam" id="PF24055"/>
    </source>
</evidence>
<dbReference type="AlphaFoldDB" id="A0AAD4G7G1"/>
<dbReference type="InterPro" id="IPR030559">
    <property type="entry name" value="PolZ_Rev3"/>
</dbReference>
<sequence length="249" mass="27139">MPAIIVFPKTVPGACERTIRNAYKPVKASAPVPTTLHEMQSLYSHCCPSSDERVDGDADPDIPSGICAQDHSAMNVLINGAASTGDKACIHVHFVDYPQMTVCPIALLQQSAHSLASLSLTLNHAIALSIKRNPTSPNSQFIRTIILVKGVHFYGFHSSYTPFLKVLIADSAFVDGAATILQSGTVMHTKFRVYESHLSYYLQFLCDFGLYGCGWINLHQVWKCGAEEDDQALDAPTAFRLSPYVAHAA</sequence>
<dbReference type="GO" id="GO:0016035">
    <property type="term" value="C:zeta DNA polymerase complex"/>
    <property type="evidence" value="ECO:0007669"/>
    <property type="project" value="InterPro"/>
</dbReference>
<evidence type="ECO:0000313" key="4">
    <source>
        <dbReference type="Proteomes" id="UP001194468"/>
    </source>
</evidence>
<accession>A0AAD4G7G1</accession>
<comment type="catalytic activity">
    <reaction evidence="1">
        <text>DNA(n) + a 2'-deoxyribonucleoside 5'-triphosphate = DNA(n+1) + diphosphate</text>
        <dbReference type="Rhea" id="RHEA:22508"/>
        <dbReference type="Rhea" id="RHEA-COMP:17339"/>
        <dbReference type="Rhea" id="RHEA-COMP:17340"/>
        <dbReference type="ChEBI" id="CHEBI:33019"/>
        <dbReference type="ChEBI" id="CHEBI:61560"/>
        <dbReference type="ChEBI" id="CHEBI:173112"/>
        <dbReference type="EC" id="2.7.7.7"/>
    </reaction>
</comment>
<keyword evidence="4" id="KW-1185">Reference proteome</keyword>
<proteinExistence type="predicted"/>
<gene>
    <name evidence="3" type="ORF">L210DRAFT_3653942</name>
</gene>
<reference evidence="3" key="1">
    <citation type="submission" date="2019-10" db="EMBL/GenBank/DDBJ databases">
        <authorList>
            <consortium name="DOE Joint Genome Institute"/>
            <person name="Kuo A."/>
            <person name="Miyauchi S."/>
            <person name="Kiss E."/>
            <person name="Drula E."/>
            <person name="Kohler A."/>
            <person name="Sanchez-Garcia M."/>
            <person name="Andreopoulos B."/>
            <person name="Barry K.W."/>
            <person name="Bonito G."/>
            <person name="Buee M."/>
            <person name="Carver A."/>
            <person name="Chen C."/>
            <person name="Cichocki N."/>
            <person name="Clum A."/>
            <person name="Culley D."/>
            <person name="Crous P.W."/>
            <person name="Fauchery L."/>
            <person name="Girlanda M."/>
            <person name="Hayes R."/>
            <person name="Keri Z."/>
            <person name="LaButti K."/>
            <person name="Lipzen A."/>
            <person name="Lombard V."/>
            <person name="Magnuson J."/>
            <person name="Maillard F."/>
            <person name="Morin E."/>
            <person name="Murat C."/>
            <person name="Nolan M."/>
            <person name="Ohm R."/>
            <person name="Pangilinan J."/>
            <person name="Pereira M."/>
            <person name="Perotto S."/>
            <person name="Peter M."/>
            <person name="Riley R."/>
            <person name="Sitrit Y."/>
            <person name="Stielow B."/>
            <person name="Szollosi G."/>
            <person name="Zifcakova L."/>
            <person name="Stursova M."/>
            <person name="Spatafora J.W."/>
            <person name="Tedersoo L."/>
            <person name="Vaario L.-M."/>
            <person name="Yamada A."/>
            <person name="Yan M."/>
            <person name="Wang P."/>
            <person name="Xu J."/>
            <person name="Bruns T."/>
            <person name="Baldrian P."/>
            <person name="Vilgalys R."/>
            <person name="Henrissat B."/>
            <person name="Grigoriev I.V."/>
            <person name="Hibbett D."/>
            <person name="Nagy L.G."/>
            <person name="Martin F.M."/>
        </authorList>
    </citation>
    <scope>NUCLEOTIDE SEQUENCE</scope>
    <source>
        <strain evidence="3">BED1</strain>
    </source>
</reference>
<comment type="caution">
    <text evidence="3">The sequence shown here is derived from an EMBL/GenBank/DDBJ whole genome shotgun (WGS) entry which is preliminary data.</text>
</comment>